<sequence length="86" mass="9953">MKKNRRVTANSATVNFRNYGKITIPKGVLLTNETAMGIDDRYNFVDEFDWIDTNYPQVARSLKMDAQNYGINIPKEHIITQEDETI</sequence>
<protein>
    <submittedName>
        <fullName evidence="1">Uncharacterized protein</fullName>
    </submittedName>
</protein>
<organism evidence="1">
    <name type="scientific">uncultured Dysgonomonas sp</name>
    <dbReference type="NCBI Taxonomy" id="206096"/>
    <lineage>
        <taxon>Bacteria</taxon>
        <taxon>Pseudomonadati</taxon>
        <taxon>Bacteroidota</taxon>
        <taxon>Bacteroidia</taxon>
        <taxon>Bacteroidales</taxon>
        <taxon>Dysgonomonadaceae</taxon>
        <taxon>Dysgonomonas</taxon>
        <taxon>environmental samples</taxon>
    </lineage>
</organism>
<dbReference type="RefSeq" id="WP_296950711.1">
    <property type="nucleotide sequence ID" value="NZ_LT599021.1"/>
</dbReference>
<accession>A0A212K0J3</accession>
<reference evidence="1" key="1">
    <citation type="submission" date="2016-04" db="EMBL/GenBank/DDBJ databases">
        <authorList>
            <person name="Evans L.H."/>
            <person name="Alamgir A."/>
            <person name="Owens N."/>
            <person name="Weber N.D."/>
            <person name="Virtaneva K."/>
            <person name="Barbian K."/>
            <person name="Babar A."/>
            <person name="Rosenke K."/>
        </authorList>
    </citation>
    <scope>NUCLEOTIDE SEQUENCE</scope>
    <source>
        <strain evidence="1">86-2</strain>
    </source>
</reference>
<evidence type="ECO:0000313" key="1">
    <source>
        <dbReference type="EMBL" id="SBW05234.1"/>
    </source>
</evidence>
<proteinExistence type="predicted"/>
<name>A0A212K0J3_9BACT</name>
<dbReference type="AlphaFoldDB" id="A0A212K0J3"/>
<gene>
    <name evidence="1" type="ORF">KL86DYS2_12754</name>
</gene>
<dbReference type="EMBL" id="FLUL01000001">
    <property type="protein sequence ID" value="SBW05234.1"/>
    <property type="molecule type" value="Genomic_DNA"/>
</dbReference>